<evidence type="ECO:0000256" key="4">
    <source>
        <dbReference type="ARBA" id="ARBA00022857"/>
    </source>
</evidence>
<evidence type="ECO:0000256" key="10">
    <source>
        <dbReference type="PIRSR" id="PIRSR000445-1"/>
    </source>
</evidence>
<comment type="function">
    <text evidence="9">Catalyzes the NADPH-dependent reduction of glutamyl-tRNA(Glu) to glutamate 1-semialdehyde (GSA).</text>
</comment>
<comment type="subunit">
    <text evidence="9">Homodimer.</text>
</comment>
<evidence type="ECO:0000256" key="7">
    <source>
        <dbReference type="ARBA" id="ARBA00047464"/>
    </source>
</evidence>
<keyword evidence="6 9" id="KW-0627">Porphyrin biosynthesis</keyword>
<dbReference type="EC" id="1.2.1.70" evidence="3 9"/>
<accession>E1QDS1</accession>
<dbReference type="InterPro" id="IPR015895">
    <property type="entry name" value="4pyrrol_synth_GluRdtase_N"/>
</dbReference>
<evidence type="ECO:0000256" key="11">
    <source>
        <dbReference type="PIRSR" id="PIRSR000445-2"/>
    </source>
</evidence>
<dbReference type="InterPro" id="IPR018214">
    <property type="entry name" value="GluRdtase_CS"/>
</dbReference>
<comment type="catalytic activity">
    <reaction evidence="7 9 14">
        <text>(S)-4-amino-5-oxopentanoate + tRNA(Glu) + NADP(+) = L-glutamyl-tRNA(Glu) + NADPH + H(+)</text>
        <dbReference type="Rhea" id="RHEA:12344"/>
        <dbReference type="Rhea" id="RHEA-COMP:9663"/>
        <dbReference type="Rhea" id="RHEA-COMP:9680"/>
        <dbReference type="ChEBI" id="CHEBI:15378"/>
        <dbReference type="ChEBI" id="CHEBI:57501"/>
        <dbReference type="ChEBI" id="CHEBI:57783"/>
        <dbReference type="ChEBI" id="CHEBI:58349"/>
        <dbReference type="ChEBI" id="CHEBI:78442"/>
        <dbReference type="ChEBI" id="CHEBI:78520"/>
        <dbReference type="EC" id="1.2.1.70"/>
    </reaction>
</comment>
<dbReference type="PANTHER" id="PTHR43013">
    <property type="entry name" value="GLUTAMYL-TRNA REDUCTASE"/>
    <property type="match status" value="1"/>
</dbReference>
<dbReference type="AlphaFoldDB" id="E1QDS1"/>
<keyword evidence="5 9" id="KW-0560">Oxidoreductase</keyword>
<evidence type="ECO:0000313" key="18">
    <source>
        <dbReference type="EMBL" id="ADK83707.1"/>
    </source>
</evidence>
<dbReference type="InterPro" id="IPR036453">
    <property type="entry name" value="GluRdtase_dimer_dom_sf"/>
</dbReference>
<name>E1QDS1_DESB2</name>
<evidence type="ECO:0000259" key="15">
    <source>
        <dbReference type="Pfam" id="PF00745"/>
    </source>
</evidence>
<keyword evidence="19" id="KW-1185">Reference proteome</keyword>
<dbReference type="PIRSF" id="PIRSF000445">
    <property type="entry name" value="4pyrrol_synth_GluRdtase"/>
    <property type="match status" value="1"/>
</dbReference>
<evidence type="ECO:0000256" key="14">
    <source>
        <dbReference type="RuleBase" id="RU000584"/>
    </source>
</evidence>
<dbReference type="HAMAP" id="MF_00087">
    <property type="entry name" value="Glu_tRNA_reductase"/>
    <property type="match status" value="1"/>
</dbReference>
<dbReference type="KEGG" id="dbr:Deba_0331"/>
<evidence type="ECO:0000256" key="1">
    <source>
        <dbReference type="ARBA" id="ARBA00005059"/>
    </source>
</evidence>
<evidence type="ECO:0000256" key="5">
    <source>
        <dbReference type="ARBA" id="ARBA00023002"/>
    </source>
</evidence>
<organism evidence="18 19">
    <name type="scientific">Desulfarculus baarsii (strain ATCC 33931 / DSM 2075 / LMG 7858 / VKM B-1802 / 2st14)</name>
    <dbReference type="NCBI Taxonomy" id="644282"/>
    <lineage>
        <taxon>Bacteria</taxon>
        <taxon>Pseudomonadati</taxon>
        <taxon>Thermodesulfobacteriota</taxon>
        <taxon>Desulfarculia</taxon>
        <taxon>Desulfarculales</taxon>
        <taxon>Desulfarculaceae</taxon>
        <taxon>Desulfarculus</taxon>
    </lineage>
</organism>
<evidence type="ECO:0000259" key="17">
    <source>
        <dbReference type="Pfam" id="PF05201"/>
    </source>
</evidence>
<evidence type="ECO:0000256" key="2">
    <source>
        <dbReference type="ARBA" id="ARBA00005916"/>
    </source>
</evidence>
<dbReference type="eggNOG" id="COG0373">
    <property type="taxonomic scope" value="Bacteria"/>
</dbReference>
<dbReference type="Gene3D" id="3.40.50.720">
    <property type="entry name" value="NAD(P)-binding Rossmann-like Domain"/>
    <property type="match status" value="1"/>
</dbReference>
<feature type="binding site" evidence="9 11">
    <location>
        <position position="119"/>
    </location>
    <ligand>
        <name>substrate</name>
    </ligand>
</feature>
<evidence type="ECO:0000256" key="9">
    <source>
        <dbReference type="HAMAP-Rule" id="MF_00087"/>
    </source>
</evidence>
<dbReference type="Pfam" id="PF01488">
    <property type="entry name" value="Shikimate_DH"/>
    <property type="match status" value="1"/>
</dbReference>
<dbReference type="FunFam" id="3.30.460.30:FF:000001">
    <property type="entry name" value="Glutamyl-tRNA reductase"/>
    <property type="match status" value="1"/>
</dbReference>
<feature type="binding site" evidence="9 12">
    <location>
        <begin position="188"/>
        <end position="193"/>
    </location>
    <ligand>
        <name>NADP(+)</name>
        <dbReference type="ChEBI" id="CHEBI:58349"/>
    </ligand>
</feature>
<comment type="similarity">
    <text evidence="2 9 14">Belongs to the glutamyl-tRNA reductase family.</text>
</comment>
<evidence type="ECO:0000256" key="6">
    <source>
        <dbReference type="ARBA" id="ARBA00023244"/>
    </source>
</evidence>
<proteinExistence type="inferred from homology"/>
<protein>
    <recommendedName>
        <fullName evidence="8 9">Glutamyl-tRNA reductase</fullName>
        <shortName evidence="9">GluTR</shortName>
        <ecNumber evidence="3 9">1.2.1.70</ecNumber>
    </recommendedName>
</protein>
<dbReference type="GO" id="GO:0019353">
    <property type="term" value="P:protoporphyrinogen IX biosynthetic process from glutamate"/>
    <property type="evidence" value="ECO:0007669"/>
    <property type="project" value="TreeGrafter"/>
</dbReference>
<feature type="active site" description="Nucleophile" evidence="9 10">
    <location>
        <position position="50"/>
    </location>
</feature>
<evidence type="ECO:0000313" key="19">
    <source>
        <dbReference type="Proteomes" id="UP000009047"/>
    </source>
</evidence>
<evidence type="ECO:0000256" key="3">
    <source>
        <dbReference type="ARBA" id="ARBA00012970"/>
    </source>
</evidence>
<evidence type="ECO:0000256" key="13">
    <source>
        <dbReference type="PIRSR" id="PIRSR000445-4"/>
    </source>
</evidence>
<feature type="binding site" evidence="9 11">
    <location>
        <begin position="113"/>
        <end position="115"/>
    </location>
    <ligand>
        <name>substrate</name>
    </ligand>
</feature>
<dbReference type="SUPFAM" id="SSF69742">
    <property type="entry name" value="Glutamyl tRNA-reductase catalytic, N-terminal domain"/>
    <property type="match status" value="1"/>
</dbReference>
<dbReference type="SUPFAM" id="SSF51735">
    <property type="entry name" value="NAD(P)-binding Rossmann-fold domains"/>
    <property type="match status" value="1"/>
</dbReference>
<dbReference type="Gene3D" id="3.30.460.30">
    <property type="entry name" value="Glutamyl-tRNA reductase, N-terminal domain"/>
    <property type="match status" value="1"/>
</dbReference>
<comment type="miscellaneous">
    <text evidence="9">During catalysis, the active site Cys acts as a nucleophile attacking the alpha-carbonyl group of tRNA-bound glutamate with the formation of a thioester intermediate between enzyme and glutamate, and the concomitant release of tRNA(Glu). The thioester intermediate is finally reduced by direct hydride transfer from NADPH, to form the product GSA.</text>
</comment>
<dbReference type="InterPro" id="IPR000343">
    <property type="entry name" value="4pyrrol_synth_GluRdtase"/>
</dbReference>
<dbReference type="GO" id="GO:0008883">
    <property type="term" value="F:glutamyl-tRNA reductase activity"/>
    <property type="evidence" value="ECO:0007669"/>
    <property type="project" value="UniProtKB-UniRule"/>
</dbReference>
<keyword evidence="4 9" id="KW-0521">NADP</keyword>
<evidence type="ECO:0000259" key="16">
    <source>
        <dbReference type="Pfam" id="PF01488"/>
    </source>
</evidence>
<feature type="domain" description="Glutamyl-tRNA reductase N-terminal" evidence="17">
    <location>
        <begin position="6"/>
        <end position="155"/>
    </location>
</feature>
<dbReference type="CDD" id="cd05213">
    <property type="entry name" value="NAD_bind_Glutamyl_tRNA_reduct"/>
    <property type="match status" value="1"/>
</dbReference>
<dbReference type="Proteomes" id="UP000009047">
    <property type="component" value="Chromosome"/>
</dbReference>
<dbReference type="HOGENOM" id="CLU_035113_2_2_7"/>
<dbReference type="Pfam" id="PF05201">
    <property type="entry name" value="GlutR_N"/>
    <property type="match status" value="1"/>
</dbReference>
<dbReference type="InterPro" id="IPR006151">
    <property type="entry name" value="Shikm_DH/Glu-tRNA_Rdtase"/>
</dbReference>
<feature type="site" description="Important for activity" evidence="9 13">
    <location>
        <position position="98"/>
    </location>
</feature>
<dbReference type="GO" id="GO:0050661">
    <property type="term" value="F:NADP binding"/>
    <property type="evidence" value="ECO:0007669"/>
    <property type="project" value="InterPro"/>
</dbReference>
<dbReference type="PANTHER" id="PTHR43013:SF1">
    <property type="entry name" value="GLUTAMYL-TRNA REDUCTASE"/>
    <property type="match status" value="1"/>
</dbReference>
<dbReference type="EMBL" id="CP002085">
    <property type="protein sequence ID" value="ADK83707.1"/>
    <property type="molecule type" value="Genomic_DNA"/>
</dbReference>
<feature type="binding site" evidence="9 11">
    <location>
        <position position="108"/>
    </location>
    <ligand>
        <name>substrate</name>
    </ligand>
</feature>
<dbReference type="FunFam" id="3.40.50.720:FF:000031">
    <property type="entry name" value="Glutamyl-tRNA reductase"/>
    <property type="match status" value="1"/>
</dbReference>
<comment type="domain">
    <text evidence="9">Possesses an unusual extended V-shaped dimeric structure with each monomer consisting of three distinct domains arranged along a curved 'spinal' alpha-helix. The N-terminal catalytic domain specifically recognizes the glutamate moiety of the substrate. The second domain is the NADPH-binding domain, and the third C-terminal domain is responsible for dimerization.</text>
</comment>
<dbReference type="NCBIfam" id="TIGR01035">
    <property type="entry name" value="hemA"/>
    <property type="match status" value="1"/>
</dbReference>
<dbReference type="PROSITE" id="PS00747">
    <property type="entry name" value="GLUTR"/>
    <property type="match status" value="1"/>
</dbReference>
<feature type="domain" description="Tetrapyrrole biosynthesis glutamyl-tRNA reductase dimerisation" evidence="15">
    <location>
        <begin position="319"/>
        <end position="420"/>
    </location>
</feature>
<sequence length="425" mass="46070">MNLLLVGVNHKTAPVELRECLAPAADGAERILRRVLDIGEVDEAFLVSTCNRVELLTAGDGPQPAEAVKAALTDGRRAEAQRLERAFYVHHDDEAVRHLFRVASSLDSLVVGEPQILGQIKESFRLACESGACRAVLNRLLHTTFRVAKRVRSETNIGGAAVSVPFAAVQLAKKIFDDLAGLRALLVGAGEMAELAAEHLLAGGVAELTVANRTYERALALAGRLRGRACAMDELAQALSQSDIVVTSTGAVEPVISQAMAKAALKKRRHRPVFFIDIAVPRDVDPKVAELEGCFVYDIDDLTQVVEQNRASRQEEAAQAELIVAEEVGKFREWLDALAVVPTIAALSAKAEAIRRAEVEFTLRGGAIQGEEQAEAIDRLTRSLVKKLLHDPILFLKEQGHASAETRRDQLALVKRLFGLGPEEG</sequence>
<dbReference type="Pfam" id="PF00745">
    <property type="entry name" value="GlutR_dimer"/>
    <property type="match status" value="1"/>
</dbReference>
<feature type="binding site" evidence="9 11">
    <location>
        <begin position="49"/>
        <end position="52"/>
    </location>
    <ligand>
        <name>substrate</name>
    </ligand>
</feature>
<evidence type="ECO:0000256" key="8">
    <source>
        <dbReference type="ARBA" id="ARBA00068659"/>
    </source>
</evidence>
<comment type="pathway">
    <text evidence="1 9 14">Porphyrin-containing compound metabolism; protoporphyrin-IX biosynthesis; 5-aminolevulinate from L-glutamyl-tRNA(Glu): step 1/2.</text>
</comment>
<dbReference type="STRING" id="644282.Deba_0331"/>
<evidence type="ECO:0000256" key="12">
    <source>
        <dbReference type="PIRSR" id="PIRSR000445-3"/>
    </source>
</evidence>
<gene>
    <name evidence="9" type="primary">hemA</name>
    <name evidence="18" type="ordered locus">Deba_0331</name>
</gene>
<dbReference type="SUPFAM" id="SSF69075">
    <property type="entry name" value="Glutamyl tRNA-reductase dimerization domain"/>
    <property type="match status" value="1"/>
</dbReference>
<dbReference type="InterPro" id="IPR036291">
    <property type="entry name" value="NAD(P)-bd_dom_sf"/>
</dbReference>
<reference evidence="18 19" key="1">
    <citation type="journal article" date="2010" name="Stand. Genomic Sci.">
        <title>Complete genome sequence of Desulfarculus baarsii type strain (2st14).</title>
        <authorList>
            <person name="Sun H."/>
            <person name="Spring S."/>
            <person name="Lapidus A."/>
            <person name="Davenport K."/>
            <person name="Del Rio T.G."/>
            <person name="Tice H."/>
            <person name="Nolan M."/>
            <person name="Copeland A."/>
            <person name="Cheng J.F."/>
            <person name="Lucas S."/>
            <person name="Tapia R."/>
            <person name="Goodwin L."/>
            <person name="Pitluck S."/>
            <person name="Ivanova N."/>
            <person name="Pagani I."/>
            <person name="Mavromatis K."/>
            <person name="Ovchinnikova G."/>
            <person name="Pati A."/>
            <person name="Chen A."/>
            <person name="Palaniappan K."/>
            <person name="Hauser L."/>
            <person name="Chang Y.J."/>
            <person name="Jeffries C.D."/>
            <person name="Detter J.C."/>
            <person name="Han C."/>
            <person name="Rohde M."/>
            <person name="Brambilla E."/>
            <person name="Goker M."/>
            <person name="Woyke T."/>
            <person name="Bristow J."/>
            <person name="Eisen J.A."/>
            <person name="Markowitz V."/>
            <person name="Hugenholtz P."/>
            <person name="Kyrpides N.C."/>
            <person name="Klenk H.P."/>
            <person name="Land M."/>
        </authorList>
    </citation>
    <scope>NUCLEOTIDE SEQUENCE [LARGE SCALE GENOMIC DNA]</scope>
    <source>
        <strain evidence="19">ATCC 33931 / DSM 2075 / LMG 7858 / VKM B-1802 / 2st14</strain>
    </source>
</reference>
<feature type="domain" description="Quinate/shikimate 5-dehydrogenase/glutamyl-tRNA reductase" evidence="16">
    <location>
        <begin position="170"/>
        <end position="305"/>
    </location>
</feature>
<dbReference type="InterPro" id="IPR036343">
    <property type="entry name" value="GluRdtase_N_sf"/>
</dbReference>
<dbReference type="RefSeq" id="WP_013257163.1">
    <property type="nucleotide sequence ID" value="NC_014365.1"/>
</dbReference>
<dbReference type="InterPro" id="IPR015896">
    <property type="entry name" value="4pyrrol_synth_GluRdtase_dimer"/>
</dbReference>
<dbReference type="UniPathway" id="UPA00251">
    <property type="reaction ID" value="UER00316"/>
</dbReference>